<feature type="region of interest" description="Disordered" evidence="1">
    <location>
        <begin position="237"/>
        <end position="295"/>
    </location>
</feature>
<dbReference type="EMBL" id="SJPR01000002">
    <property type="protein sequence ID" value="TWT97787.1"/>
    <property type="molecule type" value="Genomic_DNA"/>
</dbReference>
<evidence type="ECO:0000256" key="1">
    <source>
        <dbReference type="SAM" id="MobiDB-lite"/>
    </source>
</evidence>
<dbReference type="AlphaFoldDB" id="A0A5C6AEF1"/>
<keyword evidence="3" id="KW-1185">Reference proteome</keyword>
<reference evidence="2 3" key="1">
    <citation type="submission" date="2019-02" db="EMBL/GenBank/DDBJ databases">
        <title>Deep-cultivation of Planctomycetes and their phenomic and genomic characterization uncovers novel biology.</title>
        <authorList>
            <person name="Wiegand S."/>
            <person name="Jogler M."/>
            <person name="Boedeker C."/>
            <person name="Pinto D."/>
            <person name="Vollmers J."/>
            <person name="Rivas-Marin E."/>
            <person name="Kohn T."/>
            <person name="Peeters S.H."/>
            <person name="Heuer A."/>
            <person name="Rast P."/>
            <person name="Oberbeckmann S."/>
            <person name="Bunk B."/>
            <person name="Jeske O."/>
            <person name="Meyerdierks A."/>
            <person name="Storesund J.E."/>
            <person name="Kallscheuer N."/>
            <person name="Luecker S."/>
            <person name="Lage O.M."/>
            <person name="Pohl T."/>
            <person name="Merkel B.J."/>
            <person name="Hornburger P."/>
            <person name="Mueller R.-W."/>
            <person name="Bruemmer F."/>
            <person name="Labrenz M."/>
            <person name="Spormann A.M."/>
            <person name="Op Den Camp H."/>
            <person name="Overmann J."/>
            <person name="Amann R."/>
            <person name="Jetten M.S.M."/>
            <person name="Mascher T."/>
            <person name="Medema M.H."/>
            <person name="Devos D.P."/>
            <person name="Kaster A.-K."/>
            <person name="Ovreas L."/>
            <person name="Rohde M."/>
            <person name="Galperin M.Y."/>
            <person name="Jogler C."/>
        </authorList>
    </citation>
    <scope>NUCLEOTIDE SEQUENCE [LARGE SCALE GENOMIC DNA]</scope>
    <source>
        <strain evidence="2 3">Pla108</strain>
    </source>
</reference>
<organism evidence="2 3">
    <name type="scientific">Botrimarina colliarenosi</name>
    <dbReference type="NCBI Taxonomy" id="2528001"/>
    <lineage>
        <taxon>Bacteria</taxon>
        <taxon>Pseudomonadati</taxon>
        <taxon>Planctomycetota</taxon>
        <taxon>Planctomycetia</taxon>
        <taxon>Pirellulales</taxon>
        <taxon>Lacipirellulaceae</taxon>
        <taxon>Botrimarina</taxon>
    </lineage>
</organism>
<proteinExistence type="predicted"/>
<accession>A0A5C6AEF1</accession>
<dbReference type="RefSeq" id="WP_146444689.1">
    <property type="nucleotide sequence ID" value="NZ_SJPR01000002.1"/>
</dbReference>
<dbReference type="OrthoDB" id="9762420at2"/>
<name>A0A5C6AEF1_9BACT</name>
<dbReference type="Proteomes" id="UP000317421">
    <property type="component" value="Unassembled WGS sequence"/>
</dbReference>
<evidence type="ECO:0000313" key="3">
    <source>
        <dbReference type="Proteomes" id="UP000317421"/>
    </source>
</evidence>
<feature type="compositionally biased region" description="Polar residues" evidence="1">
    <location>
        <begin position="237"/>
        <end position="250"/>
    </location>
</feature>
<feature type="compositionally biased region" description="Acidic residues" evidence="1">
    <location>
        <begin position="251"/>
        <end position="295"/>
    </location>
</feature>
<sequence>MAEDPADADLPKLANLFAQQASVTKNWAKSWLAKRYEASIDVTLGHSASIVSGFPMGSTSEVVTGGSMSLTLDPSGWIDNGTLQQAQDLLAPMGDWSGLFGSGRSLHYGPALSIHHGAEINRRASQTFDAANPRTHFVGGIVTAATALTMLGWRKHKDDPVAWENLVRTLGPRGVSGMLLNLLIEFEKATGECDAGVEKQSEASSLNTQVDALGADYASLVLGVASKVTEQGTALATAGQTDQAAEQSDAGSEDTSVDDAENAGEAEGGDDDAGSSDDAGDPDSEPDANTDDLEFGTDSADVYQCYDGLVATGARHISLRARATDESDTDASLIHLDAQGAEGSDNGVVAINSTGQATVVCGPAAVQIRRSGDTGQVDITTGDQGAITLTTGGESGSKAVMNPDGITLSVGAEGSGTVITMTSTGIKLSVGAGGGPCLELTTSGVTMSCGSNSVAVDQSGQTTKGMNVSHQADMNFEAKGTMVSVQGSGQTTVKGAVTMIN</sequence>
<evidence type="ECO:0000313" key="2">
    <source>
        <dbReference type="EMBL" id="TWT97787.1"/>
    </source>
</evidence>
<gene>
    <name evidence="2" type="ORF">Pla108_19390</name>
</gene>
<comment type="caution">
    <text evidence="2">The sequence shown here is derived from an EMBL/GenBank/DDBJ whole genome shotgun (WGS) entry which is preliminary data.</text>
</comment>
<protein>
    <submittedName>
        <fullName evidence="2">Uncharacterized protein</fullName>
    </submittedName>
</protein>